<accession>A0A803JT41</accession>
<name>A0A803JT41_XENTR</name>
<evidence type="ECO:0000256" key="1">
    <source>
        <dbReference type="ARBA" id="ARBA00000493"/>
    </source>
</evidence>
<evidence type="ECO:0000256" key="9">
    <source>
        <dbReference type="ARBA" id="ARBA00023204"/>
    </source>
</evidence>
<dbReference type="GO" id="GO:0046872">
    <property type="term" value="F:metal ion binding"/>
    <property type="evidence" value="ECO:0007669"/>
    <property type="project" value="UniProtKB-KW"/>
</dbReference>
<dbReference type="InterPro" id="IPR004808">
    <property type="entry name" value="AP_endonuc_1"/>
</dbReference>
<dbReference type="GO" id="GO:0008311">
    <property type="term" value="F:double-stranded DNA 3'-5' DNA exonuclease activity"/>
    <property type="evidence" value="ECO:0007669"/>
    <property type="project" value="UniProtKB-EC"/>
</dbReference>
<dbReference type="Gene3D" id="3.60.10.10">
    <property type="entry name" value="Endonuclease/exonuclease/phosphatase"/>
    <property type="match status" value="1"/>
</dbReference>
<dbReference type="InterPro" id="IPR036691">
    <property type="entry name" value="Endo/exonu/phosph_ase_sf"/>
</dbReference>
<dbReference type="PANTHER" id="PTHR22748">
    <property type="entry name" value="AP ENDONUCLEASE"/>
    <property type="match status" value="1"/>
</dbReference>
<evidence type="ECO:0000256" key="2">
    <source>
        <dbReference type="ARBA" id="ARBA00001946"/>
    </source>
</evidence>
<keyword evidence="8" id="KW-0460">Magnesium</keyword>
<dbReference type="Pfam" id="PF03372">
    <property type="entry name" value="Exo_endo_phos"/>
    <property type="match status" value="1"/>
</dbReference>
<comment type="similarity">
    <text evidence="3">Belongs to the DNA repair enzymes AP/ExoA family.</text>
</comment>
<comment type="catalytic activity">
    <reaction evidence="1">
        <text>Exonucleolytic cleavage in the 3'- to 5'-direction to yield nucleoside 5'-phosphates.</text>
        <dbReference type="EC" id="3.1.11.2"/>
    </reaction>
</comment>
<keyword evidence="6" id="KW-0227">DNA damage</keyword>
<keyword evidence="7" id="KW-0378">Hydrolase</keyword>
<dbReference type="InterPro" id="IPR005135">
    <property type="entry name" value="Endo/exonuclease/phosphatase"/>
</dbReference>
<dbReference type="PANTHER" id="PTHR22748:SF4">
    <property type="entry name" value="DNA-(APURINIC OR APYRIMIDINIC SITE) ENDONUCLEASE 2"/>
    <property type="match status" value="1"/>
</dbReference>
<protein>
    <recommendedName>
        <fullName evidence="4">exodeoxyribonuclease III</fullName>
        <ecNumber evidence="4">3.1.11.2</ecNumber>
    </recommendedName>
</protein>
<evidence type="ECO:0000256" key="5">
    <source>
        <dbReference type="ARBA" id="ARBA00022723"/>
    </source>
</evidence>
<sequence length="403" mass="46433">MLQTNKFIPKSANLKIYTINANGLNSPWKRRALLQELKTNKIQVALIQETHYKKDQIPKWYDKLYSAIIHSTPQPTKVRGTAIVLSNDLHLEILSTKIDPQGNYTFLKGKLNSVTYTFASIYLSNKEQVDIMNKIHDTLLLFAEGTLIVGGDFNTPLEPRLDCSTGATSLPFKQIKRIKQQLYSLQLSDCWRIFYPQDKNYTFYSHSHETYTTIGSITWSDHAPVFLDLSLNTISKKHFSWKINDSLLKNSDTLETLTKATKEYFENNTNTASNAILEWEAYKFYIRGIAIQQGAKIKKERTKKKQELLLHIKNLELSHKISRASQLLTELTIARQELKAILQTETNRAAFLLKKMFYDHGNKCSKMLVTDSPKEIQKILTEFYSNLISNFKINYSKSSALNI</sequence>
<reference evidence="11" key="1">
    <citation type="journal article" date="2010" name="Science">
        <title>The genome of the Western clawed frog Xenopus tropicalis.</title>
        <authorList>
            <person name="Hellsten U."/>
            <person name="Harland R.M."/>
            <person name="Gilchrist M.J."/>
            <person name="Hendrix D."/>
            <person name="Jurka J."/>
            <person name="Kapitonov V."/>
            <person name="Ovcharenko I."/>
            <person name="Putnam N.H."/>
            <person name="Shu S."/>
            <person name="Taher L."/>
            <person name="Blitz I.L."/>
            <person name="Blumberg B."/>
            <person name="Dichmann D.S."/>
            <person name="Dubchak I."/>
            <person name="Amaya E."/>
            <person name="Detter J.C."/>
            <person name="Fletcher R."/>
            <person name="Gerhard D.S."/>
            <person name="Goodstein D."/>
            <person name="Graves T."/>
            <person name="Grigoriev I.V."/>
            <person name="Grimwood J."/>
            <person name="Kawashima T."/>
            <person name="Lindquist E."/>
            <person name="Lucas S.M."/>
            <person name="Mead P.E."/>
            <person name="Mitros T."/>
            <person name="Ogino H."/>
            <person name="Ohta Y."/>
            <person name="Poliakov A.V."/>
            <person name="Pollet N."/>
            <person name="Robert J."/>
            <person name="Salamov A."/>
            <person name="Sater A.K."/>
            <person name="Schmutz J."/>
            <person name="Terry A."/>
            <person name="Vize P.D."/>
            <person name="Warren W.C."/>
            <person name="Wells D."/>
            <person name="Wills A."/>
            <person name="Wilson R.K."/>
            <person name="Zimmerman L.B."/>
            <person name="Zorn A.M."/>
            <person name="Grainger R."/>
            <person name="Grammer T."/>
            <person name="Khokha M.K."/>
            <person name="Richardson P.M."/>
            <person name="Rokhsar D.S."/>
        </authorList>
    </citation>
    <scope>NUCLEOTIDE SEQUENCE [LARGE SCALE GENOMIC DNA]</scope>
    <source>
        <strain evidence="11">Nigerian</strain>
    </source>
</reference>
<dbReference type="SUPFAM" id="SSF56219">
    <property type="entry name" value="DNase I-like"/>
    <property type="match status" value="1"/>
</dbReference>
<keyword evidence="5" id="KW-0479">Metal-binding</keyword>
<dbReference type="GO" id="GO:0006281">
    <property type="term" value="P:DNA repair"/>
    <property type="evidence" value="ECO:0007669"/>
    <property type="project" value="UniProtKB-KW"/>
</dbReference>
<keyword evidence="9" id="KW-0234">DNA repair</keyword>
<evidence type="ECO:0000256" key="8">
    <source>
        <dbReference type="ARBA" id="ARBA00022842"/>
    </source>
</evidence>
<evidence type="ECO:0000256" key="6">
    <source>
        <dbReference type="ARBA" id="ARBA00022763"/>
    </source>
</evidence>
<evidence type="ECO:0000313" key="11">
    <source>
        <dbReference type="Ensembl" id="ENSXETP00000111171"/>
    </source>
</evidence>
<dbReference type="AlphaFoldDB" id="A0A803JT41"/>
<dbReference type="GeneTree" id="ENSGT01070000253913"/>
<reference evidence="11" key="2">
    <citation type="submission" date="2021-03" db="UniProtKB">
        <authorList>
            <consortium name="Ensembl"/>
        </authorList>
    </citation>
    <scope>IDENTIFICATION</scope>
</reference>
<organism evidence="11">
    <name type="scientific">Xenopus tropicalis</name>
    <name type="common">Western clawed frog</name>
    <name type="synonym">Silurana tropicalis</name>
    <dbReference type="NCBI Taxonomy" id="8364"/>
    <lineage>
        <taxon>Eukaryota</taxon>
        <taxon>Metazoa</taxon>
        <taxon>Chordata</taxon>
        <taxon>Craniata</taxon>
        <taxon>Vertebrata</taxon>
        <taxon>Euteleostomi</taxon>
        <taxon>Amphibia</taxon>
        <taxon>Batrachia</taxon>
        <taxon>Anura</taxon>
        <taxon>Pipoidea</taxon>
        <taxon>Pipidae</taxon>
        <taxon>Xenopodinae</taxon>
        <taxon>Xenopus</taxon>
        <taxon>Silurana</taxon>
    </lineage>
</organism>
<feature type="domain" description="Endonuclease/exonuclease/phosphatase" evidence="10">
    <location>
        <begin position="18"/>
        <end position="159"/>
    </location>
</feature>
<evidence type="ECO:0000256" key="3">
    <source>
        <dbReference type="ARBA" id="ARBA00007092"/>
    </source>
</evidence>
<evidence type="ECO:0000256" key="7">
    <source>
        <dbReference type="ARBA" id="ARBA00022801"/>
    </source>
</evidence>
<dbReference type="Ensembl" id="ENSXETT00000113170">
    <property type="protein sequence ID" value="ENSXETP00000111171"/>
    <property type="gene ID" value="ENSXETG00000042994"/>
</dbReference>
<evidence type="ECO:0000259" key="10">
    <source>
        <dbReference type="Pfam" id="PF03372"/>
    </source>
</evidence>
<dbReference type="EC" id="3.1.11.2" evidence="4"/>
<evidence type="ECO:0000256" key="4">
    <source>
        <dbReference type="ARBA" id="ARBA00012115"/>
    </source>
</evidence>
<dbReference type="InParanoid" id="A0A803JT41"/>
<dbReference type="CDD" id="cd09076">
    <property type="entry name" value="L1-EN"/>
    <property type="match status" value="1"/>
</dbReference>
<comment type="cofactor">
    <cofactor evidence="2">
        <name>Mg(2+)</name>
        <dbReference type="ChEBI" id="CHEBI:18420"/>
    </cofactor>
</comment>
<proteinExistence type="inferred from homology"/>